<proteinExistence type="predicted"/>
<gene>
    <name evidence="4" type="ORF">HDK90DRAFT_526641</name>
</gene>
<dbReference type="InterPro" id="IPR036770">
    <property type="entry name" value="Ankyrin_rpt-contain_sf"/>
</dbReference>
<dbReference type="PROSITE" id="PS50297">
    <property type="entry name" value="ANK_REP_REGION"/>
    <property type="match status" value="1"/>
</dbReference>
<dbReference type="Pfam" id="PF24883">
    <property type="entry name" value="NPHP3_N"/>
    <property type="match status" value="1"/>
</dbReference>
<dbReference type="SMART" id="SM00248">
    <property type="entry name" value="ANK"/>
    <property type="match status" value="7"/>
</dbReference>
<evidence type="ECO:0000259" key="3">
    <source>
        <dbReference type="Pfam" id="PF24883"/>
    </source>
</evidence>
<feature type="domain" description="Nephrocystin 3-like N-terminal" evidence="3">
    <location>
        <begin position="76"/>
        <end position="229"/>
    </location>
</feature>
<dbReference type="PROSITE" id="PS50088">
    <property type="entry name" value="ANK_REPEAT"/>
    <property type="match status" value="1"/>
</dbReference>
<organism evidence="4 5">
    <name type="scientific">Phyllosticta capitalensis</name>
    <dbReference type="NCBI Taxonomy" id="121624"/>
    <lineage>
        <taxon>Eukaryota</taxon>
        <taxon>Fungi</taxon>
        <taxon>Dikarya</taxon>
        <taxon>Ascomycota</taxon>
        <taxon>Pezizomycotina</taxon>
        <taxon>Dothideomycetes</taxon>
        <taxon>Dothideomycetes incertae sedis</taxon>
        <taxon>Botryosphaeriales</taxon>
        <taxon>Phyllostictaceae</taxon>
        <taxon>Phyllosticta</taxon>
    </lineage>
</organism>
<dbReference type="PANTHER" id="PTHR10039:SF15">
    <property type="entry name" value="NACHT DOMAIN-CONTAINING PROTEIN"/>
    <property type="match status" value="1"/>
</dbReference>
<keyword evidence="2" id="KW-0040">ANK repeat</keyword>
<accession>A0ABR1YL70</accession>
<dbReference type="PANTHER" id="PTHR10039">
    <property type="entry name" value="AMELOGENIN"/>
    <property type="match status" value="1"/>
</dbReference>
<keyword evidence="5" id="KW-1185">Reference proteome</keyword>
<dbReference type="InterPro" id="IPR056884">
    <property type="entry name" value="NPHP3-like_N"/>
</dbReference>
<dbReference type="Gene3D" id="1.25.40.20">
    <property type="entry name" value="Ankyrin repeat-containing domain"/>
    <property type="match status" value="2"/>
</dbReference>
<feature type="repeat" description="ANK" evidence="2">
    <location>
        <begin position="863"/>
        <end position="895"/>
    </location>
</feature>
<keyword evidence="1" id="KW-0677">Repeat</keyword>
<dbReference type="InterPro" id="IPR002110">
    <property type="entry name" value="Ankyrin_rpt"/>
</dbReference>
<evidence type="ECO:0000313" key="5">
    <source>
        <dbReference type="Proteomes" id="UP001492380"/>
    </source>
</evidence>
<evidence type="ECO:0000313" key="4">
    <source>
        <dbReference type="EMBL" id="KAK8232541.1"/>
    </source>
</evidence>
<dbReference type="SUPFAM" id="SSF48403">
    <property type="entry name" value="Ankyrin repeat"/>
    <property type="match status" value="1"/>
</dbReference>
<sequence>MANTYKINQSSTQGVTNGRMDNHGTVYGYVENVYNHAPEASSAGQENPKVRKIMEWVAPQDFSRVPAWVSEETLKGTCQWFLDSKEFKSWKSRATRNLWVHGKRISIVIDDLKNTGETRQVASLYLLYKQQPLVKDLIGNLASQLLSNFIKSSELPSCVQSLWDQENRKRSPFEDPPTISQLEDLLSALGTNDTFLVIDALDEFDSSKHEEFLTRLSEIPDVSLLITSRAKAAEEFETVYITADIRDMHRYIDNAIRFSNLKNRLKQDPRLEAVIKQEVVERADGIFLLVRLHMNALAACLTPSEARNTLKQLPSDRDEMYQVTLQRIQKQKRKGDWAITTIGWIVHAGGRLKVEELRHALLIGGPVGHPLELGDARFDHGNLLSDDDILACCCGLVETEGYWDKTLRFIHYTTQEFFDANREKLFPQFQSRISLACAKYLCLPRLAEQNPDLAFASFKMDPDLSIKVSEFFFALESKGVTVSELKDYYSNGFDFEGFEAKLKEHGWGFWQRSHPNSLALEKILYTNSTLCDGPNDYTEELREFQRLEKDGRFLYKSDSYIRRCKSYFNGQGVLKHLNADLKQLLYPFVVYAGFNLKHHFLAAYDDECCSIVEDQIDRLLQNKGSRYTHYKHVRQEDHWSFGQSLFREKIDQVAYIGSRRLFEQYLDIGDVDISDTSLPERGRAWLELASRNECSDVVKAIISSGDIVKLTSFDGHSLLQKAAQIGYSREVIEVIDKICRHLVILEQNENSKSWMTQAKGWLTGDSYQPRLATNHFEDVNPIQLSAHIRLLSSSSTGDLEMVSELLDRSHVVLTNIAEGDIISTTKSYLVKTSFLLAIESNHAQIVDKFLEHGMDVNFQEFWTGATPLHRACFNNYEEIVKLLLRNNARTDVKGRNADHVWKTAKSLRVVQLLVEATQKSPSALAYAAGVLVLLIRSGRSPELVYFLLEAGLDPSIPDGSGNTALNSAVLCEDVYYTKTLLQHRACPNEIFRGRTLLDRATNNLEKRLQRSDPSGFVKRSRKIVELLKAHGAKTIEELKSN</sequence>
<dbReference type="Pfam" id="PF12796">
    <property type="entry name" value="Ank_2"/>
    <property type="match status" value="1"/>
</dbReference>
<dbReference type="EMBL" id="JBBWRZ010000007">
    <property type="protein sequence ID" value="KAK8232541.1"/>
    <property type="molecule type" value="Genomic_DNA"/>
</dbReference>
<reference evidence="4 5" key="1">
    <citation type="submission" date="2024-04" db="EMBL/GenBank/DDBJ databases">
        <title>Phyllosticta paracitricarpa is synonymous to the EU quarantine fungus P. citricarpa based on phylogenomic analyses.</title>
        <authorList>
            <consortium name="Lawrence Berkeley National Laboratory"/>
            <person name="Van Ingen-Buijs V.A."/>
            <person name="Van Westerhoven A.C."/>
            <person name="Haridas S."/>
            <person name="Skiadas P."/>
            <person name="Martin F."/>
            <person name="Groenewald J.Z."/>
            <person name="Crous P.W."/>
            <person name="Seidl M.F."/>
        </authorList>
    </citation>
    <scope>NUCLEOTIDE SEQUENCE [LARGE SCALE GENOMIC DNA]</scope>
    <source>
        <strain evidence="4 5">CBS 123374</strain>
    </source>
</reference>
<name>A0ABR1YL70_9PEZI</name>
<evidence type="ECO:0000256" key="2">
    <source>
        <dbReference type="PROSITE-ProRule" id="PRU00023"/>
    </source>
</evidence>
<dbReference type="Proteomes" id="UP001492380">
    <property type="component" value="Unassembled WGS sequence"/>
</dbReference>
<comment type="caution">
    <text evidence="4">The sequence shown here is derived from an EMBL/GenBank/DDBJ whole genome shotgun (WGS) entry which is preliminary data.</text>
</comment>
<evidence type="ECO:0000256" key="1">
    <source>
        <dbReference type="ARBA" id="ARBA00022737"/>
    </source>
</evidence>
<protein>
    <recommendedName>
        <fullName evidence="3">Nephrocystin 3-like N-terminal domain-containing protein</fullName>
    </recommendedName>
</protein>